<dbReference type="InParanoid" id="A0A5C3PEN4"/>
<dbReference type="Proteomes" id="UP000308197">
    <property type="component" value="Unassembled WGS sequence"/>
</dbReference>
<proteinExistence type="predicted"/>
<gene>
    <name evidence="1" type="ORF">K466DRAFT_88191</name>
</gene>
<keyword evidence="2" id="KW-1185">Reference proteome</keyword>
<evidence type="ECO:0000313" key="2">
    <source>
        <dbReference type="Proteomes" id="UP000308197"/>
    </source>
</evidence>
<protein>
    <submittedName>
        <fullName evidence="1">Uncharacterized protein</fullName>
    </submittedName>
</protein>
<dbReference type="AlphaFoldDB" id="A0A5C3PEN4"/>
<evidence type="ECO:0000313" key="1">
    <source>
        <dbReference type="EMBL" id="TFK88046.1"/>
    </source>
</evidence>
<reference evidence="1 2" key="1">
    <citation type="journal article" date="2019" name="Nat. Ecol. Evol.">
        <title>Megaphylogeny resolves global patterns of mushroom evolution.</title>
        <authorList>
            <person name="Varga T."/>
            <person name="Krizsan K."/>
            <person name="Foldi C."/>
            <person name="Dima B."/>
            <person name="Sanchez-Garcia M."/>
            <person name="Sanchez-Ramirez S."/>
            <person name="Szollosi G.J."/>
            <person name="Szarkandi J.G."/>
            <person name="Papp V."/>
            <person name="Albert L."/>
            <person name="Andreopoulos W."/>
            <person name="Angelini C."/>
            <person name="Antonin V."/>
            <person name="Barry K.W."/>
            <person name="Bougher N.L."/>
            <person name="Buchanan P."/>
            <person name="Buyck B."/>
            <person name="Bense V."/>
            <person name="Catcheside P."/>
            <person name="Chovatia M."/>
            <person name="Cooper J."/>
            <person name="Damon W."/>
            <person name="Desjardin D."/>
            <person name="Finy P."/>
            <person name="Geml J."/>
            <person name="Haridas S."/>
            <person name="Hughes K."/>
            <person name="Justo A."/>
            <person name="Karasinski D."/>
            <person name="Kautmanova I."/>
            <person name="Kiss B."/>
            <person name="Kocsube S."/>
            <person name="Kotiranta H."/>
            <person name="LaButti K.M."/>
            <person name="Lechner B.E."/>
            <person name="Liimatainen K."/>
            <person name="Lipzen A."/>
            <person name="Lukacs Z."/>
            <person name="Mihaltcheva S."/>
            <person name="Morgado L.N."/>
            <person name="Niskanen T."/>
            <person name="Noordeloos M.E."/>
            <person name="Ohm R.A."/>
            <person name="Ortiz-Santana B."/>
            <person name="Ovrebo C."/>
            <person name="Racz N."/>
            <person name="Riley R."/>
            <person name="Savchenko A."/>
            <person name="Shiryaev A."/>
            <person name="Soop K."/>
            <person name="Spirin V."/>
            <person name="Szebenyi C."/>
            <person name="Tomsovsky M."/>
            <person name="Tulloss R.E."/>
            <person name="Uehling J."/>
            <person name="Grigoriev I.V."/>
            <person name="Vagvolgyi C."/>
            <person name="Papp T."/>
            <person name="Martin F.M."/>
            <person name="Miettinen O."/>
            <person name="Hibbett D.S."/>
            <person name="Nagy L.G."/>
        </authorList>
    </citation>
    <scope>NUCLEOTIDE SEQUENCE [LARGE SCALE GENOMIC DNA]</scope>
    <source>
        <strain evidence="1 2">HHB13444</strain>
    </source>
</reference>
<accession>A0A5C3PEN4</accession>
<dbReference type="EMBL" id="ML211128">
    <property type="protein sequence ID" value="TFK88046.1"/>
    <property type="molecule type" value="Genomic_DNA"/>
</dbReference>
<name>A0A5C3PEN4_9APHY</name>
<organism evidence="1 2">
    <name type="scientific">Polyporus arcularius HHB13444</name>
    <dbReference type="NCBI Taxonomy" id="1314778"/>
    <lineage>
        <taxon>Eukaryota</taxon>
        <taxon>Fungi</taxon>
        <taxon>Dikarya</taxon>
        <taxon>Basidiomycota</taxon>
        <taxon>Agaricomycotina</taxon>
        <taxon>Agaricomycetes</taxon>
        <taxon>Polyporales</taxon>
        <taxon>Polyporaceae</taxon>
        <taxon>Polyporus</taxon>
    </lineage>
</organism>
<sequence length="88" mass="10011">MCDTRQLLLSSFVPVSVDGAAYCREGAFWSQSVNIAADSECPYSIWVRAAKTAETPIHLTQLTAMPMQVRHHIPEPSDQTVRNLWWHR</sequence>